<protein>
    <submittedName>
        <fullName evidence="3">HNH endonuclease</fullName>
    </submittedName>
</protein>
<feature type="domain" description="HNH nuclease" evidence="2">
    <location>
        <begin position="144"/>
        <end position="193"/>
    </location>
</feature>
<keyword evidence="3" id="KW-0378">Hydrolase</keyword>
<evidence type="ECO:0000259" key="2">
    <source>
        <dbReference type="SMART" id="SM00507"/>
    </source>
</evidence>
<name>A0ABW4J6E7_9LACO</name>
<comment type="caution">
    <text evidence="3">The sequence shown here is derived from an EMBL/GenBank/DDBJ whole genome shotgun (WGS) entry which is preliminary data.</text>
</comment>
<evidence type="ECO:0000313" key="3">
    <source>
        <dbReference type="EMBL" id="MFD1671952.1"/>
    </source>
</evidence>
<evidence type="ECO:0000256" key="1">
    <source>
        <dbReference type="SAM" id="Coils"/>
    </source>
</evidence>
<dbReference type="InterPro" id="IPR003615">
    <property type="entry name" value="HNH_nuc"/>
</dbReference>
<organism evidence="3 4">
    <name type="scientific">Agrilactobacillus yilanensis</name>
    <dbReference type="NCBI Taxonomy" id="2485997"/>
    <lineage>
        <taxon>Bacteria</taxon>
        <taxon>Bacillati</taxon>
        <taxon>Bacillota</taxon>
        <taxon>Bacilli</taxon>
        <taxon>Lactobacillales</taxon>
        <taxon>Lactobacillaceae</taxon>
        <taxon>Agrilactobacillus</taxon>
    </lineage>
</organism>
<keyword evidence="3" id="KW-0255">Endonuclease</keyword>
<feature type="coiled-coil region" evidence="1">
    <location>
        <begin position="203"/>
        <end position="233"/>
    </location>
</feature>
<dbReference type="RefSeq" id="WP_125715853.1">
    <property type="nucleotide sequence ID" value="NZ_JBHTOP010000022.1"/>
</dbReference>
<dbReference type="Proteomes" id="UP001597267">
    <property type="component" value="Unassembled WGS sequence"/>
</dbReference>
<dbReference type="Pfam" id="PF01844">
    <property type="entry name" value="HNH"/>
    <property type="match status" value="1"/>
</dbReference>
<proteinExistence type="predicted"/>
<dbReference type="GO" id="GO:0004519">
    <property type="term" value="F:endonuclease activity"/>
    <property type="evidence" value="ECO:0007669"/>
    <property type="project" value="UniProtKB-KW"/>
</dbReference>
<dbReference type="Gene3D" id="1.10.30.50">
    <property type="match status" value="1"/>
</dbReference>
<dbReference type="EMBL" id="JBHTOP010000022">
    <property type="protein sequence ID" value="MFD1671952.1"/>
    <property type="molecule type" value="Genomic_DNA"/>
</dbReference>
<reference evidence="4" key="1">
    <citation type="journal article" date="2019" name="Int. J. Syst. Evol. Microbiol.">
        <title>The Global Catalogue of Microorganisms (GCM) 10K type strain sequencing project: providing services to taxonomists for standard genome sequencing and annotation.</title>
        <authorList>
            <consortium name="The Broad Institute Genomics Platform"/>
            <consortium name="The Broad Institute Genome Sequencing Center for Infectious Disease"/>
            <person name="Wu L."/>
            <person name="Ma J."/>
        </authorList>
    </citation>
    <scope>NUCLEOTIDE SEQUENCE [LARGE SCALE GENOMIC DNA]</scope>
    <source>
        <strain evidence="4">CCM 8896</strain>
    </source>
</reference>
<dbReference type="SMART" id="SM00507">
    <property type="entry name" value="HNHc"/>
    <property type="match status" value="1"/>
</dbReference>
<dbReference type="InterPro" id="IPR002711">
    <property type="entry name" value="HNH"/>
</dbReference>
<accession>A0ABW4J6E7</accession>
<sequence>MHLRCPYCGLTLQATFFEVAEGYQSLCHFCRQRSLRAADFYNGDAYYLAQALKRPYTGQTAIQEQPNLALSRHQKKLLTSLIQSYQTSPAALKQAVSLLAFSKQVLAIEDGARDFETTGDFVRDLTQLGFELGGVFHQNHLDYTTRQLIREKYHYTCQYCGRYGTSVDHKDPVFISQDNRLHNLTLACSECNRLKGDMPYQQFMALNQQVTALNQQLVQFEKLQQHLQQLIDANRQQLAAQQHLSNDPKDPALAQFRQKAKTLQFVYDSGQSDYQKLIDLKHDFVVTQAKVADL</sequence>
<evidence type="ECO:0000313" key="4">
    <source>
        <dbReference type="Proteomes" id="UP001597267"/>
    </source>
</evidence>
<dbReference type="CDD" id="cd00085">
    <property type="entry name" value="HNHc"/>
    <property type="match status" value="1"/>
</dbReference>
<keyword evidence="4" id="KW-1185">Reference proteome</keyword>
<keyword evidence="3" id="KW-0540">Nuclease</keyword>
<keyword evidence="1" id="KW-0175">Coiled coil</keyword>
<gene>
    <name evidence="3" type="ORF">ACFQ5M_07590</name>
</gene>